<evidence type="ECO:0000256" key="1">
    <source>
        <dbReference type="SAM" id="MobiDB-lite"/>
    </source>
</evidence>
<dbReference type="HOGENOM" id="CLU_1674742_0_0_11"/>
<dbReference type="RefSeq" id="WP_015793705.1">
    <property type="nucleotide sequence ID" value="NC_013131.1"/>
</dbReference>
<dbReference type="AlphaFoldDB" id="C7Q528"/>
<protein>
    <submittedName>
        <fullName evidence="2">Uncharacterized protein</fullName>
    </submittedName>
</protein>
<dbReference type="eggNOG" id="ENOG503472W">
    <property type="taxonomic scope" value="Bacteria"/>
</dbReference>
<organism evidence="2 3">
    <name type="scientific">Catenulispora acidiphila (strain DSM 44928 / JCM 14897 / NBRC 102108 / NRRL B-24433 / ID139908)</name>
    <dbReference type="NCBI Taxonomy" id="479433"/>
    <lineage>
        <taxon>Bacteria</taxon>
        <taxon>Bacillati</taxon>
        <taxon>Actinomycetota</taxon>
        <taxon>Actinomycetes</taxon>
        <taxon>Catenulisporales</taxon>
        <taxon>Catenulisporaceae</taxon>
        <taxon>Catenulispora</taxon>
    </lineage>
</organism>
<accession>C7Q528</accession>
<reference evidence="2 3" key="1">
    <citation type="journal article" date="2009" name="Stand. Genomic Sci.">
        <title>Complete genome sequence of Catenulispora acidiphila type strain (ID 139908).</title>
        <authorList>
            <person name="Copeland A."/>
            <person name="Lapidus A."/>
            <person name="Glavina Del Rio T."/>
            <person name="Nolan M."/>
            <person name="Lucas S."/>
            <person name="Chen F."/>
            <person name="Tice H."/>
            <person name="Cheng J.F."/>
            <person name="Bruce D."/>
            <person name="Goodwin L."/>
            <person name="Pitluck S."/>
            <person name="Mikhailova N."/>
            <person name="Pati A."/>
            <person name="Ivanova N."/>
            <person name="Mavromatis K."/>
            <person name="Chen A."/>
            <person name="Palaniappan K."/>
            <person name="Chain P."/>
            <person name="Land M."/>
            <person name="Hauser L."/>
            <person name="Chang Y.J."/>
            <person name="Jeffries C.D."/>
            <person name="Chertkov O."/>
            <person name="Brettin T."/>
            <person name="Detter J.C."/>
            <person name="Han C."/>
            <person name="Ali Z."/>
            <person name="Tindall B.J."/>
            <person name="Goker M."/>
            <person name="Bristow J."/>
            <person name="Eisen J.A."/>
            <person name="Markowitz V."/>
            <person name="Hugenholtz P."/>
            <person name="Kyrpides N.C."/>
            <person name="Klenk H.P."/>
        </authorList>
    </citation>
    <scope>NUCLEOTIDE SEQUENCE [LARGE SCALE GENOMIC DNA]</scope>
    <source>
        <strain evidence="3">DSM 44928 / JCM 14897 / NBRC 102108 / NRRL B-24433 / ID139908</strain>
    </source>
</reference>
<dbReference type="Proteomes" id="UP000000851">
    <property type="component" value="Chromosome"/>
</dbReference>
<dbReference type="STRING" id="479433.Caci_5117"/>
<name>C7Q528_CATAD</name>
<keyword evidence="3" id="KW-1185">Reference proteome</keyword>
<dbReference type="OrthoDB" id="4331285at2"/>
<dbReference type="InParanoid" id="C7Q528"/>
<gene>
    <name evidence="2" type="ordered locus">Caci_5117</name>
</gene>
<sequence>MDWLLAMGYGAIGGAVVEAVVSSDRVLAWNAARHQALARKPATPGPGLSAYVDPRSDVAAGLTRILLGAVAGLVLHSQVTGAYAAIAVGCAAPAVLRQLGSMRPGSALEPATEPATEPAIEPTIGTTAEPSPEPTPQPTPQPLVEIAPEPTTAEEHG</sequence>
<feature type="region of interest" description="Disordered" evidence="1">
    <location>
        <begin position="104"/>
        <end position="157"/>
    </location>
</feature>
<dbReference type="EMBL" id="CP001700">
    <property type="protein sequence ID" value="ACU73976.1"/>
    <property type="molecule type" value="Genomic_DNA"/>
</dbReference>
<proteinExistence type="predicted"/>
<evidence type="ECO:0000313" key="3">
    <source>
        <dbReference type="Proteomes" id="UP000000851"/>
    </source>
</evidence>
<evidence type="ECO:0000313" key="2">
    <source>
        <dbReference type="EMBL" id="ACU73976.1"/>
    </source>
</evidence>
<feature type="compositionally biased region" description="Pro residues" evidence="1">
    <location>
        <begin position="131"/>
        <end position="141"/>
    </location>
</feature>
<dbReference type="KEGG" id="cai:Caci_5117"/>